<evidence type="ECO:0000256" key="1">
    <source>
        <dbReference type="SAM" id="Phobius"/>
    </source>
</evidence>
<protein>
    <submittedName>
        <fullName evidence="2">Uncharacterized protein</fullName>
    </submittedName>
</protein>
<keyword evidence="1" id="KW-1133">Transmembrane helix</keyword>
<gene>
    <name evidence="2" type="ORF">J8J04_01990</name>
</gene>
<organism evidence="2 3">
    <name type="scientific">'Fragaria x ananassa' phyllody phytoplasma</name>
    <dbReference type="NCBI Taxonomy" id="2358428"/>
    <lineage>
        <taxon>Bacteria</taxon>
        <taxon>Bacillati</taxon>
        <taxon>Mycoplasmatota</taxon>
        <taxon>Mollicutes</taxon>
        <taxon>Acholeplasmatales</taxon>
        <taxon>Acholeplasmataceae</taxon>
        <taxon>Candidatus Phytoplasma</taxon>
        <taxon>16SrXIII (Mexican periwinkle virescence group)</taxon>
    </lineage>
</organism>
<name>A0ABS5K3H0_9MOLU</name>
<keyword evidence="1" id="KW-0472">Membrane</keyword>
<accession>A0ABS5K3H0</accession>
<dbReference type="RefSeq" id="WP_212331714.1">
    <property type="nucleotide sequence ID" value="NZ_JAGVRH010000006.1"/>
</dbReference>
<feature type="transmembrane region" description="Helical" evidence="1">
    <location>
        <begin position="6"/>
        <end position="27"/>
    </location>
</feature>
<comment type="caution">
    <text evidence="2">The sequence shown here is derived from an EMBL/GenBank/DDBJ whole genome shotgun (WGS) entry which is preliminary data.</text>
</comment>
<keyword evidence="1" id="KW-0812">Transmembrane</keyword>
<sequence length="279" mass="33436">MELFKILIFIQGLVVPFVIVPINLYFIHKKNKNQIKKRNVAYIAIAYYSIFTIILLGSGFFFFLNNKCDIIKNKVYAIPDSQIGTQDEWFHSEDKQRKNNDDYDYDSHRIEYSEEEKEFLKNNKSSKLKFIRRNGFKLEGTPMIHRNYIFYGIDGLNKCQNPEFTPNPHDLAPFIRNPFNKWKVSGSRFDYFNNFITLNNDNDSYFDDMFFHSPSNHNYHISYKGPKYLLEKDEDFFVDEVQMPFNTNSTKKNIYYIHFNPVKNYITLYTQKCNIINDY</sequence>
<proteinExistence type="predicted"/>
<evidence type="ECO:0000313" key="2">
    <source>
        <dbReference type="EMBL" id="MBS2126454.1"/>
    </source>
</evidence>
<evidence type="ECO:0000313" key="3">
    <source>
        <dbReference type="Proteomes" id="UP000811481"/>
    </source>
</evidence>
<keyword evidence="3" id="KW-1185">Reference proteome</keyword>
<dbReference type="Proteomes" id="UP000811481">
    <property type="component" value="Unassembled WGS sequence"/>
</dbReference>
<dbReference type="EMBL" id="JAGVRH010000006">
    <property type="protein sequence ID" value="MBS2126454.1"/>
    <property type="molecule type" value="Genomic_DNA"/>
</dbReference>
<feature type="transmembrane region" description="Helical" evidence="1">
    <location>
        <begin position="39"/>
        <end position="64"/>
    </location>
</feature>
<reference evidence="2" key="1">
    <citation type="submission" date="2021-04" db="EMBL/GenBank/DDBJ databases">
        <title>Draft genome sequence of StrPh-CL8, a phytoplasma strain causing strawberry phyllody in Chile.</title>
        <authorList>
            <person name="Cui W."/>
            <person name="Zamorano A."/>
            <person name="Fiore N."/>
        </authorList>
    </citation>
    <scope>NUCLEOTIDE SEQUENCE [LARGE SCALE GENOMIC DNA]</scope>
    <source>
        <strain evidence="2">StrPh-Cl</strain>
    </source>
</reference>